<reference evidence="7" key="1">
    <citation type="submission" date="2018-05" db="EMBL/GenBank/DDBJ databases">
        <title>Draft genome of Mucuna pruriens seed.</title>
        <authorList>
            <person name="Nnadi N.E."/>
            <person name="Vos R."/>
            <person name="Hasami M.H."/>
            <person name="Devisetty U.K."/>
            <person name="Aguiy J.C."/>
        </authorList>
    </citation>
    <scope>NUCLEOTIDE SEQUENCE [LARGE SCALE GENOMIC DNA]</scope>
    <source>
        <strain evidence="7">JCA_2017</strain>
    </source>
</reference>
<dbReference type="GO" id="GO:0005783">
    <property type="term" value="C:endoplasmic reticulum"/>
    <property type="evidence" value="ECO:0007669"/>
    <property type="project" value="TreeGrafter"/>
</dbReference>
<keyword evidence="4" id="KW-0443">Lipid metabolism</keyword>
<dbReference type="STRING" id="157652.A0A371HB45"/>
<dbReference type="GO" id="GO:0071618">
    <property type="term" value="F:lysophosphatidylethanolamine acyltransferase activity"/>
    <property type="evidence" value="ECO:0007669"/>
    <property type="project" value="TreeGrafter"/>
</dbReference>
<evidence type="ECO:0000256" key="3">
    <source>
        <dbReference type="ARBA" id="ARBA00022989"/>
    </source>
</evidence>
<dbReference type="PANTHER" id="PTHR23063:SF54">
    <property type="entry name" value="LYSOPHOSPHOLIPID ACYLTRANSFERASE LPEAT1"/>
    <property type="match status" value="1"/>
</dbReference>
<evidence type="ECO:0000313" key="8">
    <source>
        <dbReference type="Proteomes" id="UP000257109"/>
    </source>
</evidence>
<evidence type="ECO:0000256" key="4">
    <source>
        <dbReference type="ARBA" id="ARBA00023098"/>
    </source>
</evidence>
<dbReference type="SUPFAM" id="SSF69593">
    <property type="entry name" value="Glycerol-3-phosphate (1)-acyltransferase"/>
    <property type="match status" value="1"/>
</dbReference>
<dbReference type="AlphaFoldDB" id="A0A371HB45"/>
<keyword evidence="8" id="KW-1185">Reference proteome</keyword>
<feature type="non-terminal residue" evidence="7">
    <location>
        <position position="158"/>
    </location>
</feature>
<dbReference type="EMBL" id="QJKJ01003096">
    <property type="protein sequence ID" value="RDX99989.1"/>
    <property type="molecule type" value="Genomic_DNA"/>
</dbReference>
<dbReference type="PANTHER" id="PTHR23063">
    <property type="entry name" value="PHOSPHOLIPID ACYLTRANSFERASE"/>
    <property type="match status" value="1"/>
</dbReference>
<feature type="non-terminal residue" evidence="7">
    <location>
        <position position="1"/>
    </location>
</feature>
<keyword evidence="3" id="KW-1133">Transmembrane helix</keyword>
<keyword evidence="2" id="KW-0812">Transmembrane</keyword>
<proteinExistence type="predicted"/>
<keyword evidence="5" id="KW-0472">Membrane</keyword>
<dbReference type="GO" id="GO:0006644">
    <property type="term" value="P:phospholipid metabolic process"/>
    <property type="evidence" value="ECO:0007669"/>
    <property type="project" value="TreeGrafter"/>
</dbReference>
<keyword evidence="1" id="KW-0808">Transferase</keyword>
<evidence type="ECO:0000256" key="1">
    <source>
        <dbReference type="ARBA" id="ARBA00022679"/>
    </source>
</evidence>
<name>A0A371HB45_MUCPR</name>
<evidence type="ECO:0000313" key="7">
    <source>
        <dbReference type="EMBL" id="RDX99989.1"/>
    </source>
</evidence>
<sequence>NDIGYSTEGTTTNGEYLLPFKTGGFLAKAPVLPVILRYHYQRFSPAWDSISGVRHVIFLLCQFVNYMEVIRLPVYHPSQQEMDDPKLFANNVRRLMATEGNLILSDIGLAEKRIYHAALNGNVLELHFFCAVLKRNEATNEQLHSLKGKHSTPSNNGP</sequence>
<evidence type="ECO:0000256" key="5">
    <source>
        <dbReference type="ARBA" id="ARBA00023136"/>
    </source>
</evidence>
<dbReference type="OrthoDB" id="272512at2759"/>
<protein>
    <submittedName>
        <fullName evidence="7">Lysophospholipid acyltransferase LPEAT1</fullName>
    </submittedName>
</protein>
<organism evidence="7 8">
    <name type="scientific">Mucuna pruriens</name>
    <name type="common">Velvet bean</name>
    <name type="synonym">Dolichos pruriens</name>
    <dbReference type="NCBI Taxonomy" id="157652"/>
    <lineage>
        <taxon>Eukaryota</taxon>
        <taxon>Viridiplantae</taxon>
        <taxon>Streptophyta</taxon>
        <taxon>Embryophyta</taxon>
        <taxon>Tracheophyta</taxon>
        <taxon>Spermatophyta</taxon>
        <taxon>Magnoliopsida</taxon>
        <taxon>eudicotyledons</taxon>
        <taxon>Gunneridae</taxon>
        <taxon>Pentapetalae</taxon>
        <taxon>rosids</taxon>
        <taxon>fabids</taxon>
        <taxon>Fabales</taxon>
        <taxon>Fabaceae</taxon>
        <taxon>Papilionoideae</taxon>
        <taxon>50 kb inversion clade</taxon>
        <taxon>NPAAA clade</taxon>
        <taxon>indigoferoid/millettioid clade</taxon>
        <taxon>Phaseoleae</taxon>
        <taxon>Mucuna</taxon>
    </lineage>
</organism>
<evidence type="ECO:0000256" key="2">
    <source>
        <dbReference type="ARBA" id="ARBA00022692"/>
    </source>
</evidence>
<comment type="caution">
    <text evidence="7">The sequence shown here is derived from an EMBL/GenBank/DDBJ whole genome shotgun (WGS) entry which is preliminary data.</text>
</comment>
<accession>A0A371HB45</accession>
<gene>
    <name evidence="7" type="primary">LPEAT1</name>
    <name evidence="7" type="ORF">CR513_16881</name>
</gene>
<dbReference type="Proteomes" id="UP000257109">
    <property type="component" value="Unassembled WGS sequence"/>
</dbReference>
<keyword evidence="6 7" id="KW-0012">Acyltransferase</keyword>
<evidence type="ECO:0000256" key="6">
    <source>
        <dbReference type="ARBA" id="ARBA00023315"/>
    </source>
</evidence>